<gene>
    <name evidence="12" type="ORF">HPBE_LOCUS6665</name>
</gene>
<evidence type="ECO:0000259" key="11">
    <source>
        <dbReference type="PROSITE" id="PS50157"/>
    </source>
</evidence>
<keyword evidence="3" id="KW-0677">Repeat</keyword>
<comment type="subcellular location">
    <subcellularLocation>
        <location evidence="1">Nucleus</location>
    </subcellularLocation>
</comment>
<dbReference type="GO" id="GO:0000978">
    <property type="term" value="F:RNA polymerase II cis-regulatory region sequence-specific DNA binding"/>
    <property type="evidence" value="ECO:0007669"/>
    <property type="project" value="TreeGrafter"/>
</dbReference>
<feature type="region of interest" description="Disordered" evidence="10">
    <location>
        <begin position="249"/>
        <end position="305"/>
    </location>
</feature>
<keyword evidence="5" id="KW-0862">Zinc</keyword>
<feature type="region of interest" description="Disordered" evidence="10">
    <location>
        <begin position="339"/>
        <end position="362"/>
    </location>
</feature>
<evidence type="ECO:0000256" key="9">
    <source>
        <dbReference type="PROSITE-ProRule" id="PRU00042"/>
    </source>
</evidence>
<evidence type="ECO:0000313" key="13">
    <source>
        <dbReference type="Proteomes" id="UP000050761"/>
    </source>
</evidence>
<dbReference type="SUPFAM" id="SSF57667">
    <property type="entry name" value="beta-beta-alpha zinc fingers"/>
    <property type="match status" value="1"/>
</dbReference>
<dbReference type="PROSITE" id="PS50157">
    <property type="entry name" value="ZINC_FINGER_C2H2_2"/>
    <property type="match status" value="1"/>
</dbReference>
<proteinExistence type="predicted"/>
<evidence type="ECO:0000256" key="5">
    <source>
        <dbReference type="ARBA" id="ARBA00022833"/>
    </source>
</evidence>
<dbReference type="GO" id="GO:0008270">
    <property type="term" value="F:zinc ion binding"/>
    <property type="evidence" value="ECO:0007669"/>
    <property type="project" value="UniProtKB-KW"/>
</dbReference>
<keyword evidence="2" id="KW-0479">Metal-binding</keyword>
<organism evidence="12">
    <name type="scientific">Heligmosomoides polygyrus</name>
    <name type="common">Parasitic roundworm</name>
    <dbReference type="NCBI Taxonomy" id="6339"/>
    <lineage>
        <taxon>Eukaryota</taxon>
        <taxon>Metazoa</taxon>
        <taxon>Ecdysozoa</taxon>
        <taxon>Nematoda</taxon>
        <taxon>Chromadorea</taxon>
        <taxon>Rhabditida</taxon>
        <taxon>Rhabditina</taxon>
        <taxon>Rhabditomorpha</taxon>
        <taxon>Strongyloidea</taxon>
        <taxon>Heligmosomidae</taxon>
        <taxon>Heligmosomoides</taxon>
    </lineage>
</organism>
<evidence type="ECO:0000256" key="10">
    <source>
        <dbReference type="SAM" id="MobiDB-lite"/>
    </source>
</evidence>
<evidence type="ECO:0000256" key="7">
    <source>
        <dbReference type="ARBA" id="ARBA00023163"/>
    </source>
</evidence>
<reference evidence="14" key="2">
    <citation type="submission" date="2019-09" db="UniProtKB">
        <authorList>
            <consortium name="WormBaseParasite"/>
        </authorList>
    </citation>
    <scope>IDENTIFICATION</scope>
</reference>
<sequence length="426" mass="48006">MCRSRGRNITSETFVCMHRAQPMFVEQKGNLSMYSNWHQVSINEAESKLNLLYMGMCSTRPRTGVKPFWRYSIANRDHGQYKMTHSSFWEYRNKVCQYYSPAWRQSEQGQNGKNEPEEVFCPIVDVPEADTKPVVDEASDVHSTPKIGTASSSVAESSREKSPRVATPKYIPSSEAAKLAKTVRKQDPVIGGYRTDEVYVYVRGRGRGRYVCDRCGIRCKKPSMLNKHIKSHTDIRPYKCKECNFSFKTKGSGNESDNEDGLVIASPDDDRYQYDDMDSILDRAASSDDETDDHLPPPEDSNPYRKYGQENILFERSAHTPPSRWMLVDEEVDSRWPDAERMRNCSSAPPSAASPSKEECKEDSAIPSTTMAVPSVPVSVVLSTSPTTFSHVTQQEHSFAVHQPTAPIYPYLSKEVGIATSLTAGY</sequence>
<keyword evidence="8" id="KW-0539">Nucleus</keyword>
<evidence type="ECO:0000256" key="3">
    <source>
        <dbReference type="ARBA" id="ARBA00022737"/>
    </source>
</evidence>
<dbReference type="AlphaFoldDB" id="A0A3P8BBB2"/>
<dbReference type="InterPro" id="IPR051969">
    <property type="entry name" value="Zinc-finger_DNA-bd_regulators"/>
</dbReference>
<dbReference type="InterPro" id="IPR013087">
    <property type="entry name" value="Znf_C2H2_type"/>
</dbReference>
<accession>A0A3P8BBB2</accession>
<dbReference type="PANTHER" id="PTHR45944">
    <property type="entry name" value="SCHNURRI, ISOFORM F"/>
    <property type="match status" value="1"/>
</dbReference>
<dbReference type="Gene3D" id="3.30.160.60">
    <property type="entry name" value="Classic Zinc Finger"/>
    <property type="match status" value="1"/>
</dbReference>
<keyword evidence="6" id="KW-0805">Transcription regulation</keyword>
<evidence type="ECO:0000256" key="2">
    <source>
        <dbReference type="ARBA" id="ARBA00022723"/>
    </source>
</evidence>
<dbReference type="GO" id="GO:0000981">
    <property type="term" value="F:DNA-binding transcription factor activity, RNA polymerase II-specific"/>
    <property type="evidence" value="ECO:0007669"/>
    <property type="project" value="TreeGrafter"/>
</dbReference>
<protein>
    <submittedName>
        <fullName evidence="14">C2H2-type domain-containing protein</fullName>
    </submittedName>
</protein>
<keyword evidence="13" id="KW-1185">Reference proteome</keyword>
<dbReference type="PROSITE" id="PS00028">
    <property type="entry name" value="ZINC_FINGER_C2H2_1"/>
    <property type="match status" value="1"/>
</dbReference>
<dbReference type="OrthoDB" id="10042249at2759"/>
<evidence type="ECO:0000313" key="12">
    <source>
        <dbReference type="EMBL" id="VDO69222.1"/>
    </source>
</evidence>
<evidence type="ECO:0000256" key="6">
    <source>
        <dbReference type="ARBA" id="ARBA00023015"/>
    </source>
</evidence>
<evidence type="ECO:0000256" key="4">
    <source>
        <dbReference type="ARBA" id="ARBA00022771"/>
    </source>
</evidence>
<evidence type="ECO:0000256" key="8">
    <source>
        <dbReference type="ARBA" id="ARBA00023242"/>
    </source>
</evidence>
<feature type="domain" description="C2H2-type" evidence="11">
    <location>
        <begin position="210"/>
        <end position="237"/>
    </location>
</feature>
<evidence type="ECO:0000256" key="1">
    <source>
        <dbReference type="ARBA" id="ARBA00004123"/>
    </source>
</evidence>
<reference evidence="12 13" key="1">
    <citation type="submission" date="2018-11" db="EMBL/GenBank/DDBJ databases">
        <authorList>
            <consortium name="Pathogen Informatics"/>
        </authorList>
    </citation>
    <scope>NUCLEOTIDE SEQUENCE [LARGE SCALE GENOMIC DNA]</scope>
</reference>
<dbReference type="InterPro" id="IPR036236">
    <property type="entry name" value="Znf_C2H2_sf"/>
</dbReference>
<dbReference type="GO" id="GO:0005634">
    <property type="term" value="C:nucleus"/>
    <property type="evidence" value="ECO:0007669"/>
    <property type="project" value="UniProtKB-SubCell"/>
</dbReference>
<dbReference type="PANTHER" id="PTHR45944:SF2">
    <property type="entry name" value="SCHNURRI, ISOFORM F"/>
    <property type="match status" value="1"/>
</dbReference>
<feature type="region of interest" description="Disordered" evidence="10">
    <location>
        <begin position="135"/>
        <end position="167"/>
    </location>
</feature>
<name>A0A3P8BBB2_HELPZ</name>
<dbReference type="EMBL" id="UZAH01025714">
    <property type="protein sequence ID" value="VDO69222.1"/>
    <property type="molecule type" value="Genomic_DNA"/>
</dbReference>
<dbReference type="FunFam" id="3.30.160.60:FF:000594">
    <property type="entry name" value="Transcription factor HIVEP2"/>
    <property type="match status" value="1"/>
</dbReference>
<dbReference type="Proteomes" id="UP000050761">
    <property type="component" value="Unassembled WGS sequence"/>
</dbReference>
<keyword evidence="7" id="KW-0804">Transcription</keyword>
<dbReference type="WBParaSite" id="HPBE_0000666401-mRNA-1">
    <property type="protein sequence ID" value="HPBE_0000666401-mRNA-1"/>
    <property type="gene ID" value="HPBE_0000666401"/>
</dbReference>
<feature type="compositionally biased region" description="Low complexity" evidence="10">
    <location>
        <begin position="346"/>
        <end position="355"/>
    </location>
</feature>
<keyword evidence="4 9" id="KW-0863">Zinc-finger</keyword>
<evidence type="ECO:0000313" key="14">
    <source>
        <dbReference type="WBParaSite" id="HPBE_0000666401-mRNA-1"/>
    </source>
</evidence>